<evidence type="ECO:0000313" key="1">
    <source>
        <dbReference type="EMBL" id="KUP92173.1"/>
    </source>
</evidence>
<name>A0A132BUY5_9RHOB</name>
<dbReference type="EMBL" id="LPUY01000078">
    <property type="protein sequence ID" value="KUP92173.1"/>
    <property type="molecule type" value="Genomic_DNA"/>
</dbReference>
<comment type="caution">
    <text evidence="1">The sequence shown here is derived from an EMBL/GenBank/DDBJ whole genome shotgun (WGS) entry which is preliminary data.</text>
</comment>
<evidence type="ECO:0000313" key="2">
    <source>
        <dbReference type="Proteomes" id="UP000068382"/>
    </source>
</evidence>
<accession>A0A132BUY5</accession>
<gene>
    <name evidence="1" type="ORF">TRIHO_29970</name>
</gene>
<dbReference type="AlphaFoldDB" id="A0A132BUY5"/>
<proteinExistence type="predicted"/>
<organism evidence="1 2">
    <name type="scientific">Tritonibacter horizontis</name>
    <dbReference type="NCBI Taxonomy" id="1768241"/>
    <lineage>
        <taxon>Bacteria</taxon>
        <taxon>Pseudomonadati</taxon>
        <taxon>Pseudomonadota</taxon>
        <taxon>Alphaproteobacteria</taxon>
        <taxon>Rhodobacterales</taxon>
        <taxon>Paracoccaceae</taxon>
        <taxon>Tritonibacter</taxon>
    </lineage>
</organism>
<protein>
    <submittedName>
        <fullName evidence="1">Uncharacterized protein</fullName>
    </submittedName>
</protein>
<sequence length="33" mass="3614">MAHERDSLCRANEARKARNVKGDCTRRNPGGSG</sequence>
<reference evidence="1 2" key="1">
    <citation type="submission" date="2015-12" db="EMBL/GenBank/DDBJ databases">
        <title>Genome sequence of the marine Rhodobacteraceae strain O3.65, Candidatus Tritonibacter horizontis.</title>
        <authorList>
            <person name="Poehlein A."/>
            <person name="Giebel H.A."/>
            <person name="Voget S."/>
            <person name="Brinkhoff T."/>
        </authorList>
    </citation>
    <scope>NUCLEOTIDE SEQUENCE [LARGE SCALE GENOMIC DNA]</scope>
    <source>
        <strain evidence="1 2">O3.65</strain>
    </source>
</reference>
<dbReference type="Proteomes" id="UP000068382">
    <property type="component" value="Unassembled WGS sequence"/>
</dbReference>
<keyword evidence="2" id="KW-1185">Reference proteome</keyword>